<reference evidence="1 2" key="1">
    <citation type="submission" date="2020-04" db="EMBL/GenBank/DDBJ databases">
        <title>Whole-genome sequencing of Vibrio spp. from China reveals different genetic environments of blaCTX-M-14 among diverse lineages.</title>
        <authorList>
            <person name="Zheng Z."/>
            <person name="Ye L."/>
            <person name="Chen S."/>
        </authorList>
    </citation>
    <scope>NUCLEOTIDE SEQUENCE [LARGE SCALE GENOMIC DNA]</scope>
    <source>
        <strain evidence="1 2">Vb1636</strain>
    </source>
</reference>
<name>A0A7Y0R256_VIBAL</name>
<dbReference type="Proteomes" id="UP000565155">
    <property type="component" value="Unassembled WGS sequence"/>
</dbReference>
<gene>
    <name evidence="1" type="ORF">HKB35_26585</name>
</gene>
<proteinExistence type="predicted"/>
<evidence type="ECO:0000313" key="2">
    <source>
        <dbReference type="Proteomes" id="UP000565155"/>
    </source>
</evidence>
<dbReference type="EMBL" id="JABCMA010000478">
    <property type="protein sequence ID" value="NMR77151.1"/>
    <property type="molecule type" value="Genomic_DNA"/>
</dbReference>
<comment type="caution">
    <text evidence="1">The sequence shown here is derived from an EMBL/GenBank/DDBJ whole genome shotgun (WGS) entry which is preliminary data.</text>
</comment>
<sequence length="125" mass="14684">MLVALFWSACAWSELTLAQEPKVLVVHSYHQGFFWTDSIQRGIDQQLDDRELDMRVLYLDSKRNQSEQFFTQLESLYRTKLSDERFDAILVTDNNALELMQHLAPLIKDTPVIFCGINNYRPSFH</sequence>
<protein>
    <submittedName>
        <fullName evidence="1">GGDEF domain-containing protein</fullName>
    </submittedName>
</protein>
<evidence type="ECO:0000313" key="1">
    <source>
        <dbReference type="EMBL" id="NMR77151.1"/>
    </source>
</evidence>
<dbReference type="AlphaFoldDB" id="A0A7Y0R256"/>
<organism evidence="1 2">
    <name type="scientific">Vibrio alginolyticus</name>
    <dbReference type="NCBI Taxonomy" id="663"/>
    <lineage>
        <taxon>Bacteria</taxon>
        <taxon>Pseudomonadati</taxon>
        <taxon>Pseudomonadota</taxon>
        <taxon>Gammaproteobacteria</taxon>
        <taxon>Vibrionales</taxon>
        <taxon>Vibrionaceae</taxon>
        <taxon>Vibrio</taxon>
    </lineage>
</organism>
<feature type="non-terminal residue" evidence="1">
    <location>
        <position position="125"/>
    </location>
</feature>
<accession>A0A7Y0R256</accession>